<reference evidence="1" key="1">
    <citation type="submission" date="2021-02" db="EMBL/GenBank/DDBJ databases">
        <authorList>
            <person name="Dougan E. K."/>
            <person name="Rhodes N."/>
            <person name="Thang M."/>
            <person name="Chan C."/>
        </authorList>
    </citation>
    <scope>NUCLEOTIDE SEQUENCE</scope>
</reference>
<keyword evidence="2" id="KW-1185">Reference proteome</keyword>
<dbReference type="EMBL" id="CAJNIZ010009668">
    <property type="protein sequence ID" value="CAE7286098.1"/>
    <property type="molecule type" value="Genomic_DNA"/>
</dbReference>
<organism evidence="1 2">
    <name type="scientific">Symbiodinium pilosum</name>
    <name type="common">Dinoflagellate</name>
    <dbReference type="NCBI Taxonomy" id="2952"/>
    <lineage>
        <taxon>Eukaryota</taxon>
        <taxon>Sar</taxon>
        <taxon>Alveolata</taxon>
        <taxon>Dinophyceae</taxon>
        <taxon>Suessiales</taxon>
        <taxon>Symbiodiniaceae</taxon>
        <taxon>Symbiodinium</taxon>
    </lineage>
</organism>
<comment type="caution">
    <text evidence="1">The sequence shown here is derived from an EMBL/GenBank/DDBJ whole genome shotgun (WGS) entry which is preliminary data.</text>
</comment>
<name>A0A812MYC5_SYMPI</name>
<dbReference type="Proteomes" id="UP000649617">
    <property type="component" value="Unassembled WGS sequence"/>
</dbReference>
<feature type="non-terminal residue" evidence="1">
    <location>
        <position position="1"/>
    </location>
</feature>
<dbReference type="Gene3D" id="3.40.1000.10">
    <property type="entry name" value="Mog1/PsbP, alpha/beta/alpha sandwich"/>
    <property type="match status" value="1"/>
</dbReference>
<accession>A0A812MYC5</accession>
<evidence type="ECO:0000313" key="1">
    <source>
        <dbReference type="EMBL" id="CAE7286098.1"/>
    </source>
</evidence>
<evidence type="ECO:0000313" key="2">
    <source>
        <dbReference type="Proteomes" id="UP000649617"/>
    </source>
</evidence>
<proteinExistence type="predicted"/>
<dbReference type="OrthoDB" id="425986at2759"/>
<sequence length="101" mass="11733">VGEKLLKDVVPEGAPQEIISVNTKKDALGHRIDIIEYAYQWKFDDAMARQLRRKKFQLHCKAAVVVARKKQFVLTIAAEENRWPIRGDDYKIAIDTFKLTY</sequence>
<protein>
    <submittedName>
        <fullName evidence="1">Uncharacterized protein</fullName>
    </submittedName>
</protein>
<dbReference type="AlphaFoldDB" id="A0A812MYC5"/>
<gene>
    <name evidence="1" type="ORF">SPIL2461_LOCUS6428</name>
</gene>